<name>A0A1S8TSW5_9CLOT</name>
<protein>
    <recommendedName>
        <fullName evidence="2">DUF4829 domain-containing protein</fullName>
    </recommendedName>
</protein>
<evidence type="ECO:0000313" key="4">
    <source>
        <dbReference type="Proteomes" id="UP000190890"/>
    </source>
</evidence>
<accession>A0A1S8TSW5</accession>
<feature type="transmembrane region" description="Helical" evidence="1">
    <location>
        <begin position="7"/>
        <end position="28"/>
    </location>
</feature>
<evidence type="ECO:0000313" key="3">
    <source>
        <dbReference type="EMBL" id="OOM80860.1"/>
    </source>
</evidence>
<keyword evidence="4" id="KW-1185">Reference proteome</keyword>
<dbReference type="EMBL" id="LZZM01000074">
    <property type="protein sequence ID" value="OOM80860.1"/>
    <property type="molecule type" value="Genomic_DNA"/>
</dbReference>
<feature type="domain" description="DUF4829" evidence="2">
    <location>
        <begin position="33"/>
        <end position="148"/>
    </location>
</feature>
<dbReference type="STRING" id="29367.CLPUN_12370"/>
<dbReference type="Proteomes" id="UP000190890">
    <property type="component" value="Unassembled WGS sequence"/>
</dbReference>
<proteinExistence type="predicted"/>
<dbReference type="RefSeq" id="WP_077846450.1">
    <property type="nucleotide sequence ID" value="NZ_LZZM01000074.1"/>
</dbReference>
<sequence length="150" mass="17574">MSFNKRFIIKTLILISIILISVLAYLIINSPTNVIKESIKYENEHNLEKLLNCYTSKNQDSNFRLDNIESKQLVSISLIKDDSIYNSYNNENELGNELLNKNVRIYSVKVNIRYKNENIEPITNGEYEYHYYLIKESNTGKWKIDSIGVL</sequence>
<evidence type="ECO:0000256" key="1">
    <source>
        <dbReference type="SAM" id="Phobius"/>
    </source>
</evidence>
<keyword evidence="1" id="KW-0472">Membrane</keyword>
<dbReference type="AlphaFoldDB" id="A0A1S8TSW5"/>
<dbReference type="OrthoDB" id="2086179at2"/>
<reference evidence="3 4" key="1">
    <citation type="submission" date="2016-05" db="EMBL/GenBank/DDBJ databases">
        <title>Microbial solvent formation.</title>
        <authorList>
            <person name="Poehlein A."/>
            <person name="Montoya Solano J.D."/>
            <person name="Flitsch S."/>
            <person name="Krabben P."/>
            <person name="Duerre P."/>
            <person name="Daniel R."/>
        </authorList>
    </citation>
    <scope>NUCLEOTIDE SEQUENCE [LARGE SCALE GENOMIC DNA]</scope>
    <source>
        <strain evidence="3 4">DSM 2619</strain>
    </source>
</reference>
<organism evidence="3 4">
    <name type="scientific">Clostridium puniceum</name>
    <dbReference type="NCBI Taxonomy" id="29367"/>
    <lineage>
        <taxon>Bacteria</taxon>
        <taxon>Bacillati</taxon>
        <taxon>Bacillota</taxon>
        <taxon>Clostridia</taxon>
        <taxon>Eubacteriales</taxon>
        <taxon>Clostridiaceae</taxon>
        <taxon>Clostridium</taxon>
    </lineage>
</organism>
<comment type="caution">
    <text evidence="3">The sequence shown here is derived from an EMBL/GenBank/DDBJ whole genome shotgun (WGS) entry which is preliminary data.</text>
</comment>
<gene>
    <name evidence="3" type="ORF">CLPUN_12370</name>
</gene>
<keyword evidence="1" id="KW-1133">Transmembrane helix</keyword>
<keyword evidence="1" id="KW-0812">Transmembrane</keyword>
<dbReference type="InterPro" id="IPR032256">
    <property type="entry name" value="DUF4829"/>
</dbReference>
<evidence type="ECO:0000259" key="2">
    <source>
        <dbReference type="Pfam" id="PF16111"/>
    </source>
</evidence>
<dbReference type="Pfam" id="PF16111">
    <property type="entry name" value="DUF4829"/>
    <property type="match status" value="1"/>
</dbReference>